<dbReference type="InterPro" id="IPR011701">
    <property type="entry name" value="MFS"/>
</dbReference>
<dbReference type="Proteomes" id="UP000316775">
    <property type="component" value="Unassembled WGS sequence"/>
</dbReference>
<comment type="caution">
    <text evidence="7">The sequence shown here is derived from an EMBL/GenBank/DDBJ whole genome shotgun (WGS) entry which is preliminary data.</text>
</comment>
<protein>
    <submittedName>
        <fullName evidence="7">L-fucose permease</fullName>
    </submittedName>
</protein>
<feature type="transmembrane region" description="Helical" evidence="6">
    <location>
        <begin position="400"/>
        <end position="419"/>
    </location>
</feature>
<feature type="transmembrane region" description="Helical" evidence="6">
    <location>
        <begin position="167"/>
        <end position="189"/>
    </location>
</feature>
<dbReference type="AlphaFoldDB" id="A0A4Y4AVX4"/>
<dbReference type="NCBIfam" id="TIGR00885">
    <property type="entry name" value="fucP"/>
    <property type="match status" value="1"/>
</dbReference>
<feature type="transmembrane region" description="Helical" evidence="6">
    <location>
        <begin position="229"/>
        <end position="248"/>
    </location>
</feature>
<keyword evidence="8" id="KW-1185">Reference proteome</keyword>
<evidence type="ECO:0000256" key="6">
    <source>
        <dbReference type="SAM" id="Phobius"/>
    </source>
</evidence>
<proteinExistence type="predicted"/>
<dbReference type="GO" id="GO:0005886">
    <property type="term" value="C:plasma membrane"/>
    <property type="evidence" value="ECO:0007669"/>
    <property type="project" value="UniProtKB-SubCell"/>
</dbReference>
<dbReference type="Pfam" id="PF07690">
    <property type="entry name" value="MFS_1"/>
    <property type="match status" value="1"/>
</dbReference>
<dbReference type="PANTHER" id="PTHR43702:SF11">
    <property type="entry name" value="L-FUCOSE-PROTON SYMPORTER"/>
    <property type="match status" value="1"/>
</dbReference>
<dbReference type="InterPro" id="IPR036259">
    <property type="entry name" value="MFS_trans_sf"/>
</dbReference>
<keyword evidence="3 6" id="KW-0812">Transmembrane</keyword>
<organism evidence="7 8">
    <name type="scientific">Flavobacterium flevense</name>
    <dbReference type="NCBI Taxonomy" id="983"/>
    <lineage>
        <taxon>Bacteria</taxon>
        <taxon>Pseudomonadati</taxon>
        <taxon>Bacteroidota</taxon>
        <taxon>Flavobacteriia</taxon>
        <taxon>Flavobacteriales</taxon>
        <taxon>Flavobacteriaceae</taxon>
        <taxon>Flavobacterium</taxon>
    </lineage>
</organism>
<feature type="transmembrane region" description="Helical" evidence="6">
    <location>
        <begin position="35"/>
        <end position="52"/>
    </location>
</feature>
<evidence type="ECO:0000313" key="8">
    <source>
        <dbReference type="Proteomes" id="UP000316775"/>
    </source>
</evidence>
<feature type="transmembrane region" description="Helical" evidence="6">
    <location>
        <begin position="77"/>
        <end position="97"/>
    </location>
</feature>
<evidence type="ECO:0000256" key="5">
    <source>
        <dbReference type="ARBA" id="ARBA00023136"/>
    </source>
</evidence>
<evidence type="ECO:0000256" key="1">
    <source>
        <dbReference type="ARBA" id="ARBA00004429"/>
    </source>
</evidence>
<dbReference type="GO" id="GO:0015535">
    <property type="term" value="F:fucose:proton symporter activity"/>
    <property type="evidence" value="ECO:0007669"/>
    <property type="project" value="InterPro"/>
</dbReference>
<dbReference type="InterPro" id="IPR050375">
    <property type="entry name" value="MFS_TsgA-like"/>
</dbReference>
<keyword evidence="2" id="KW-1003">Cell membrane</keyword>
<accession>A0A4Y4AVX4</accession>
<feature type="transmembrane region" description="Helical" evidence="6">
    <location>
        <begin position="342"/>
        <end position="360"/>
    </location>
</feature>
<feature type="transmembrane region" description="Helical" evidence="6">
    <location>
        <begin position="313"/>
        <end position="330"/>
    </location>
</feature>
<dbReference type="CDD" id="cd17394">
    <property type="entry name" value="MFS_FucP_like"/>
    <property type="match status" value="1"/>
</dbReference>
<dbReference type="Gene3D" id="1.20.1250.20">
    <property type="entry name" value="MFS general substrate transporter like domains"/>
    <property type="match status" value="2"/>
</dbReference>
<evidence type="ECO:0000256" key="2">
    <source>
        <dbReference type="ARBA" id="ARBA00022475"/>
    </source>
</evidence>
<dbReference type="SUPFAM" id="SSF103473">
    <property type="entry name" value="MFS general substrate transporter"/>
    <property type="match status" value="1"/>
</dbReference>
<feature type="transmembrane region" description="Helical" evidence="6">
    <location>
        <begin position="104"/>
        <end position="123"/>
    </location>
</feature>
<dbReference type="EMBL" id="BJNP01000008">
    <property type="protein sequence ID" value="GEC71489.1"/>
    <property type="molecule type" value="Genomic_DNA"/>
</dbReference>
<evidence type="ECO:0000256" key="4">
    <source>
        <dbReference type="ARBA" id="ARBA00022989"/>
    </source>
</evidence>
<evidence type="ECO:0000256" key="3">
    <source>
        <dbReference type="ARBA" id="ARBA00022692"/>
    </source>
</evidence>
<reference evidence="7 8" key="1">
    <citation type="submission" date="2019-06" db="EMBL/GenBank/DDBJ databases">
        <title>Whole genome shotgun sequence of Flavobacterium flevense NBRC 14960.</title>
        <authorList>
            <person name="Hosoyama A."/>
            <person name="Uohara A."/>
            <person name="Ohji S."/>
            <person name="Ichikawa N."/>
        </authorList>
    </citation>
    <scope>NUCLEOTIDE SEQUENCE [LARGE SCALE GENOMIC DNA]</scope>
    <source>
        <strain evidence="7 8">NBRC 14960</strain>
    </source>
</reference>
<keyword evidence="4 6" id="KW-1133">Transmembrane helix</keyword>
<feature type="transmembrane region" description="Helical" evidence="6">
    <location>
        <begin position="272"/>
        <end position="293"/>
    </location>
</feature>
<comment type="subcellular location">
    <subcellularLocation>
        <location evidence="1">Cell inner membrane</location>
        <topology evidence="1">Multi-pass membrane protein</topology>
    </subcellularLocation>
</comment>
<sequence length="463" mass="50877">MICSFFTYKPYQKKPLLNVYQMTKTSKIPVVQKELLFPFIIITSLFALWGVANDLTNPMVSAFKKVMPELSNMQASLVQFAFYFGYFFMALPAALFIRKYSYKSGIILGLCLYASGAFLFYPAAAYQDYNFFLISLWVITCGLAFLETTSNPLILALGDKETATRRLNLAQSFNPVGSLMGMIVAQQFVISALRSDDKDASGALIYDTLSETAKAGIRENDLGIISVPYIILGLVVLAIMVIIFFTKIPKTADHDKMSISESFQKLFANKTYIQGVIAQAFYVGAQIMCWTFIFQYVDNINESLAESEQLTASWFNISAMIIFLTGRWIGTALMKTINPSKILMLFGIGGVVFCTGTILLSGTAGLYCLVGISLFMSIMFPTIYGIALKDMGDEAKIGSAGLVMAIVGGALMPVLQGSILDWGGSGFSDVKILGFIPEVNFSFILPLICLAVVANYGRMTLKN</sequence>
<feature type="transmembrane region" description="Helical" evidence="6">
    <location>
        <begin position="366"/>
        <end position="388"/>
    </location>
</feature>
<dbReference type="PANTHER" id="PTHR43702">
    <property type="entry name" value="L-FUCOSE-PROTON SYMPORTER"/>
    <property type="match status" value="1"/>
</dbReference>
<gene>
    <name evidence="7" type="primary">fucP_1</name>
    <name evidence="7" type="ORF">FFL01_10280</name>
</gene>
<dbReference type="STRING" id="983.SAMN05443543_106194"/>
<evidence type="ECO:0000313" key="7">
    <source>
        <dbReference type="EMBL" id="GEC71489.1"/>
    </source>
</evidence>
<name>A0A4Y4AVX4_9FLAO</name>
<dbReference type="InterPro" id="IPR005275">
    <property type="entry name" value="Lfuc_symporter_FucP"/>
</dbReference>
<keyword evidence="5 6" id="KW-0472">Membrane</keyword>
<feature type="transmembrane region" description="Helical" evidence="6">
    <location>
        <begin position="439"/>
        <end position="457"/>
    </location>
</feature>